<name>A0ABT3KRX8_9BURK</name>
<gene>
    <name evidence="1" type="ORF">D5039_07880</name>
</gene>
<dbReference type="InterPro" id="IPR013783">
    <property type="entry name" value="Ig-like_fold"/>
</dbReference>
<evidence type="ECO:0000313" key="1">
    <source>
        <dbReference type="EMBL" id="MCW5321083.1"/>
    </source>
</evidence>
<dbReference type="Gene3D" id="2.60.40.10">
    <property type="entry name" value="Immunoglobulins"/>
    <property type="match status" value="6"/>
</dbReference>
<dbReference type="RefSeq" id="WP_265281708.1">
    <property type="nucleotide sequence ID" value="NZ_QZCW01000001.1"/>
</dbReference>
<protein>
    <recommendedName>
        <fullName evidence="3">IPT/TIG domain-containing protein</fullName>
    </recommendedName>
</protein>
<dbReference type="InterPro" id="IPR014756">
    <property type="entry name" value="Ig_E-set"/>
</dbReference>
<accession>A0ABT3KRX8</accession>
<keyword evidence="2" id="KW-1185">Reference proteome</keyword>
<evidence type="ECO:0000313" key="2">
    <source>
        <dbReference type="Proteomes" id="UP001208935"/>
    </source>
</evidence>
<dbReference type="Proteomes" id="UP001208935">
    <property type="component" value="Unassembled WGS sequence"/>
</dbReference>
<dbReference type="SUPFAM" id="SSF81296">
    <property type="entry name" value="E set domains"/>
    <property type="match status" value="1"/>
</dbReference>
<organism evidence="1 2">
    <name type="scientific">Verminephrobacter aporrectodeae subsp. tuberculatae</name>
    <dbReference type="NCBI Taxonomy" id="1110392"/>
    <lineage>
        <taxon>Bacteria</taxon>
        <taxon>Pseudomonadati</taxon>
        <taxon>Pseudomonadota</taxon>
        <taxon>Betaproteobacteria</taxon>
        <taxon>Burkholderiales</taxon>
        <taxon>Comamonadaceae</taxon>
        <taxon>Verminephrobacter</taxon>
    </lineage>
</organism>
<sequence>MRTTAPAHYQETGAAAIGSGKAPGHSGFSPWGVIVRRVVRHVLMLLAPGFVLCAAAQTTVSEPIAANTHWTVANHPYIVRGELALQNGAVLSIDPGVTVYMAPHSGLTVHSGSIRALGTAEKPIRVLSEKHRLDQTPGPGDWKQWIFEAGAVNTRLEHVDFEHGRGLVVHGAAPVFNYLNLRNHLGAAISIDLAASPSGVGLQASGNTLNGIAVPAGEIATSVQWGLRGIPYVLVAGVVSVGTAPAITSVSPSVVEQGQTVALTISGVRLAGLQGVEFDRSGLQATVFPGATDSQAVLQVQVDPAAQPGPAELRFKVDAGEVLRLHAITVTVPTPSIRALDPDTVVAGAGPQAFRVLGRNFSARSEVLVNAAALPTQFVSAGELKASLPNQTTPGTLQVQVRTADPSNPASPLLSAQAALSVQAPVPPTLSVEPTPIALPPDNKAREITLRLSKADYRDNVLNLSVADTTKASVSPASILVAAGQTSVRISVVSKRAGTTTLNVDSPTLAGVRVPMFITADFRGANMAFSAPVGVVVAQSSASVVTKTVSVTHPTVGVAVGAVLTGADPAAWGLASETALTVHGRGIPAGAQIELQPNTGVSVGTASVSTDGTRLTANLQTAADAPLGARKLIVKDAGGRVIDFADPAKSVVSILTGLPTMESMLPFAVLRGGTVELLIRGRHLQQGRVVLVPADGVAVDTQPQASADGTTLTVRLSIASDAPLGPRTVQVLTPAGGTGSVPASTNTLTIASHVQDASRAITSQPVGVRVGADGPAPAATLSRLQTSPLVGLLVGGGVTDVAPRVGVVGTDVEVTLRGVELQGMTAVDFVPAAGLRVLAAPVVDAQGTQARFTLRIDADAARGLRSLVAKAGDQTLGFVRPEQASFLITAPVPELISVSPQVIVAGQAATALHVRGRNFSNITGVRAEPTNGITVTGPFEVGAGGTELGFKVLAATGATAGERTLVVSSAAGDSSTVPAAGNLLRVARQAGPAYADLQSAAVGVVVGAGSGSVGARQERWLSSPMVGLMVGESGRVTGWPSTAASPGVGLLVGAGARSMSPSGWLRGANGNIVIEGQDLGSVTAARVEPNTGLLLGPPVVSADGKQLSVSIAVAPDAPMVERTLRLTRSSSGDLLFTDSTLGRFDIGQMPTLRSLAPIVLEQGKSTPLTIRGSQLQGVTGVVFEPSGGMRAVSAPTWGQDDFGEFLRVTVLVEHDAATGQRVLRLQVPGGMTPASAEVANRLTVVAPQ</sequence>
<comment type="caution">
    <text evidence="1">The sequence shown here is derived from an EMBL/GenBank/DDBJ whole genome shotgun (WGS) entry which is preliminary data.</text>
</comment>
<reference evidence="2" key="1">
    <citation type="submission" date="2023-07" db="EMBL/GenBank/DDBJ databases">
        <title>Verminephrobacter genomes.</title>
        <authorList>
            <person name="Lund M.B."/>
        </authorList>
    </citation>
    <scope>NUCLEOTIDE SEQUENCE [LARGE SCALE GENOMIC DNA]</scope>
    <source>
        <strain evidence="2">AtM5-05</strain>
    </source>
</reference>
<dbReference type="EMBL" id="QZCW01000001">
    <property type="protein sequence ID" value="MCW5321083.1"/>
    <property type="molecule type" value="Genomic_DNA"/>
</dbReference>
<evidence type="ECO:0008006" key="3">
    <source>
        <dbReference type="Google" id="ProtNLM"/>
    </source>
</evidence>
<proteinExistence type="predicted"/>